<accession>A0ABY2DLU5</accession>
<reference evidence="1 2" key="1">
    <citation type="submission" date="2019-02" db="EMBL/GenBank/DDBJ databases">
        <title>Draft genome sequences of novel Actinobacteria.</title>
        <authorList>
            <person name="Sahin N."/>
            <person name="Ay H."/>
            <person name="Saygin H."/>
        </authorList>
    </citation>
    <scope>NUCLEOTIDE SEQUENCE [LARGE SCALE GENOMIC DNA]</scope>
    <source>
        <strain evidence="1 2">JCM 30529</strain>
    </source>
</reference>
<keyword evidence="2" id="KW-1185">Reference proteome</keyword>
<dbReference type="EMBL" id="SMKE01000041">
    <property type="protein sequence ID" value="TDC01607.1"/>
    <property type="molecule type" value="Genomic_DNA"/>
</dbReference>
<sequence length="116" mass="12056">MIGYLRRLGAVAATMAGVNVAIRGGGRDQPSVPSSAPTTSLKVCTMSVDYSVVDHMRLEPGNGIPVKGDSGAGVWFGDRIYGIYVSYDGDHSYGYAVQTSVVAGWIEGATDIPGEG</sequence>
<evidence type="ECO:0008006" key="3">
    <source>
        <dbReference type="Google" id="ProtNLM"/>
    </source>
</evidence>
<proteinExistence type="predicted"/>
<evidence type="ECO:0000313" key="2">
    <source>
        <dbReference type="Proteomes" id="UP000295626"/>
    </source>
</evidence>
<dbReference type="SUPFAM" id="SSF50494">
    <property type="entry name" value="Trypsin-like serine proteases"/>
    <property type="match status" value="1"/>
</dbReference>
<protein>
    <recommendedName>
        <fullName evidence="3">Peptidase S1 domain-containing protein</fullName>
    </recommendedName>
</protein>
<gene>
    <name evidence="1" type="ORF">E1091_02545</name>
</gene>
<comment type="caution">
    <text evidence="1">The sequence shown here is derived from an EMBL/GenBank/DDBJ whole genome shotgun (WGS) entry which is preliminary data.</text>
</comment>
<dbReference type="Proteomes" id="UP000295626">
    <property type="component" value="Unassembled WGS sequence"/>
</dbReference>
<name>A0ABY2DLU5_9ACTN</name>
<dbReference type="InterPro" id="IPR009003">
    <property type="entry name" value="Peptidase_S1_PA"/>
</dbReference>
<organism evidence="1 2">
    <name type="scientific">Micromonospora fluostatini</name>
    <dbReference type="NCBI Taxonomy" id="1629071"/>
    <lineage>
        <taxon>Bacteria</taxon>
        <taxon>Bacillati</taxon>
        <taxon>Actinomycetota</taxon>
        <taxon>Actinomycetes</taxon>
        <taxon>Micromonosporales</taxon>
        <taxon>Micromonosporaceae</taxon>
        <taxon>Micromonospora</taxon>
    </lineage>
</organism>
<evidence type="ECO:0000313" key="1">
    <source>
        <dbReference type="EMBL" id="TDC01607.1"/>
    </source>
</evidence>